<keyword evidence="2" id="KW-1185">Reference proteome</keyword>
<dbReference type="AlphaFoldDB" id="A0A9P8QTR2"/>
<sequence length="74" mass="8061">MAVVALVTSGDRRIYALPGQPADVEMVYGAGCEDEDEDEYGLPGSMRLPTELLQQVYRSLSPADFNSARHACRA</sequence>
<dbReference type="Proteomes" id="UP000827724">
    <property type="component" value="Unassembled WGS sequence"/>
</dbReference>
<evidence type="ECO:0000313" key="2">
    <source>
        <dbReference type="Proteomes" id="UP000827724"/>
    </source>
</evidence>
<dbReference type="EMBL" id="JAIWOZ010000002">
    <property type="protein sequence ID" value="KAH6608462.1"/>
    <property type="molecule type" value="Genomic_DNA"/>
</dbReference>
<protein>
    <submittedName>
        <fullName evidence="1">F-box domain-containing</fullName>
    </submittedName>
</protein>
<organism evidence="1 2">
    <name type="scientific">Trichoderma cornu-damae</name>
    <dbReference type="NCBI Taxonomy" id="654480"/>
    <lineage>
        <taxon>Eukaryota</taxon>
        <taxon>Fungi</taxon>
        <taxon>Dikarya</taxon>
        <taxon>Ascomycota</taxon>
        <taxon>Pezizomycotina</taxon>
        <taxon>Sordariomycetes</taxon>
        <taxon>Hypocreomycetidae</taxon>
        <taxon>Hypocreales</taxon>
        <taxon>Hypocreaceae</taxon>
        <taxon>Trichoderma</taxon>
    </lineage>
</organism>
<gene>
    <name evidence="1" type="ORF">Trco_001808</name>
</gene>
<evidence type="ECO:0000313" key="1">
    <source>
        <dbReference type="EMBL" id="KAH6608462.1"/>
    </source>
</evidence>
<dbReference type="OrthoDB" id="1689567at2759"/>
<comment type="caution">
    <text evidence="1">The sequence shown here is derived from an EMBL/GenBank/DDBJ whole genome shotgun (WGS) entry which is preliminary data.</text>
</comment>
<accession>A0A9P8QTR2</accession>
<name>A0A9P8QTR2_9HYPO</name>
<reference evidence="1" key="1">
    <citation type="submission" date="2021-08" db="EMBL/GenBank/DDBJ databases">
        <title>Chromosome-Level Trichoderma cornu-damae using Hi-C Data.</title>
        <authorList>
            <person name="Kim C.S."/>
        </authorList>
    </citation>
    <scope>NUCLEOTIDE SEQUENCE</scope>
    <source>
        <strain evidence="1">KA19-0412C</strain>
    </source>
</reference>
<proteinExistence type="predicted"/>